<dbReference type="EMBL" id="JAAAJA010001496">
    <property type="protein sequence ID" value="KAG0247269.1"/>
    <property type="molecule type" value="Genomic_DNA"/>
</dbReference>
<evidence type="ECO:0000313" key="1">
    <source>
        <dbReference type="EMBL" id="KAG0247269.1"/>
    </source>
</evidence>
<accession>A0A9P6PJS1</accession>
<gene>
    <name evidence="1" type="ORF">BG011_001760</name>
</gene>
<dbReference type="Proteomes" id="UP000726737">
    <property type="component" value="Unassembled WGS sequence"/>
</dbReference>
<comment type="caution">
    <text evidence="1">The sequence shown here is derived from an EMBL/GenBank/DDBJ whole genome shotgun (WGS) entry which is preliminary data.</text>
</comment>
<dbReference type="AlphaFoldDB" id="A0A9P6PJS1"/>
<reference evidence="1" key="1">
    <citation type="journal article" date="2020" name="Fungal Divers.">
        <title>Resolving the Mortierellaceae phylogeny through synthesis of multi-gene phylogenetics and phylogenomics.</title>
        <authorList>
            <person name="Vandepol N."/>
            <person name="Liber J."/>
            <person name="Desiro A."/>
            <person name="Na H."/>
            <person name="Kennedy M."/>
            <person name="Barry K."/>
            <person name="Grigoriev I.V."/>
            <person name="Miller A.N."/>
            <person name="O'Donnell K."/>
            <person name="Stajich J.E."/>
            <person name="Bonito G."/>
        </authorList>
    </citation>
    <scope>NUCLEOTIDE SEQUENCE</scope>
    <source>
        <strain evidence="1">KOD948</strain>
    </source>
</reference>
<keyword evidence="2" id="KW-1185">Reference proteome</keyword>
<sequence length="52" mass="5586">MFPPGTDTPKTLPSLRAMGSTLAALAGVPVADIMVQGNWSSPKIFEQHYRLS</sequence>
<name>A0A9P6PJS1_9FUNG</name>
<proteinExistence type="predicted"/>
<organism evidence="1 2">
    <name type="scientific">Mortierella polycephala</name>
    <dbReference type="NCBI Taxonomy" id="41804"/>
    <lineage>
        <taxon>Eukaryota</taxon>
        <taxon>Fungi</taxon>
        <taxon>Fungi incertae sedis</taxon>
        <taxon>Mucoromycota</taxon>
        <taxon>Mortierellomycotina</taxon>
        <taxon>Mortierellomycetes</taxon>
        <taxon>Mortierellales</taxon>
        <taxon>Mortierellaceae</taxon>
        <taxon>Mortierella</taxon>
    </lineage>
</organism>
<evidence type="ECO:0000313" key="2">
    <source>
        <dbReference type="Proteomes" id="UP000726737"/>
    </source>
</evidence>
<protein>
    <submittedName>
        <fullName evidence="1">Uncharacterized protein</fullName>
    </submittedName>
</protein>
<dbReference type="OrthoDB" id="5588333at2759"/>
<feature type="non-terminal residue" evidence="1">
    <location>
        <position position="52"/>
    </location>
</feature>